<dbReference type="InterPro" id="IPR026122">
    <property type="entry name" value="MOV-10/SDE3_DEXXQ/H-box"/>
</dbReference>
<dbReference type="InterPro" id="IPR027417">
    <property type="entry name" value="P-loop_NTPase"/>
</dbReference>
<dbReference type="GO" id="GO:0005524">
    <property type="term" value="F:ATP binding"/>
    <property type="evidence" value="ECO:0007669"/>
    <property type="project" value="UniProtKB-KW"/>
</dbReference>
<name>A0A9P6BZE0_9AGAR</name>
<keyword evidence="8" id="KW-0378">Hydrolase</keyword>
<comment type="similarity">
    <text evidence="2">Belongs to the DNA2/NAM7 helicase family. SDE3 subfamily.</text>
</comment>
<evidence type="ECO:0000256" key="1">
    <source>
        <dbReference type="ARBA" id="ARBA00004331"/>
    </source>
</evidence>
<feature type="compositionally biased region" description="Acidic residues" evidence="16">
    <location>
        <begin position="972"/>
        <end position="984"/>
    </location>
</feature>
<gene>
    <name evidence="18" type="ORF">P691DRAFT_808804</name>
</gene>
<organism evidence="18 19">
    <name type="scientific">Macrolepiota fuliginosa MF-IS2</name>
    <dbReference type="NCBI Taxonomy" id="1400762"/>
    <lineage>
        <taxon>Eukaryota</taxon>
        <taxon>Fungi</taxon>
        <taxon>Dikarya</taxon>
        <taxon>Basidiomycota</taxon>
        <taxon>Agaricomycotina</taxon>
        <taxon>Agaricomycetes</taxon>
        <taxon>Agaricomycetidae</taxon>
        <taxon>Agaricales</taxon>
        <taxon>Agaricineae</taxon>
        <taxon>Agaricaceae</taxon>
        <taxon>Macrolepiota</taxon>
    </lineage>
</organism>
<evidence type="ECO:0000259" key="17">
    <source>
        <dbReference type="PROSITE" id="PS50103"/>
    </source>
</evidence>
<feature type="zinc finger region" description="C3H1-type" evidence="15">
    <location>
        <begin position="2"/>
        <end position="29"/>
    </location>
</feature>
<dbReference type="SUPFAM" id="SSF52540">
    <property type="entry name" value="P-loop containing nucleoside triphosphate hydrolases"/>
    <property type="match status" value="1"/>
</dbReference>
<dbReference type="Pfam" id="PF13087">
    <property type="entry name" value="AAA_12"/>
    <property type="match status" value="1"/>
</dbReference>
<evidence type="ECO:0000313" key="18">
    <source>
        <dbReference type="EMBL" id="KAF9443544.1"/>
    </source>
</evidence>
<evidence type="ECO:0000256" key="6">
    <source>
        <dbReference type="ARBA" id="ARBA00022741"/>
    </source>
</evidence>
<sequence length="1000" mass="113137">MSLPPTFCRYIIVGECPWGDRCKFRHDIVGCSCGLAIKQEHVKSHTRGRRHRQLLAELQARMAAGGVRDDAVPPPPNTQGLGDTQQDARRCPACRRYILASQYDLHMDSHMQQQRMRDIHDTILENEQDKGGIEVNWKNGVDFSVVQPDTILEVEVQVANTTTSAIALLTCRIGTKDVKEQDKFFTARLKGKSKLVHPNTPRTVRIRFVASEVGRYEDTLALIFTELQQRNTFIITRKVFATIGDPELHDRLKPETPYTRHKGPRMNITGRILPSTRPPEWSKPHWVERLPKYDVPAYVIEAAFGKQYRNAVQNIRRLMPTVFNTPSYGKWFQYLLYVEEEQMRQDLLAYAMTDVEIQADYPRYNLKVEGLAEGRPSVLVGDYILVSRTEEADDGKERTWYEGRVHRVLLDRVSLRFRDDFSAPRGMKFDVQFVFNRISYRRMYHILLNSFDPKRLLFPGPEHIQHSQRPTAAQKADLVLFNRKLEGDDEQLGAIAAILNMAPGSVPFIVFGPPGTGKTVTIVEAIQQILSSNPDHRILACAPSNSAADLIAQNLMNLGTSVVFRLNSITRNIEDLPKTLKPFSLYNENIVFAIPHAEELAKYRVVVSTCLSGGVPASLGLKRGHFSHIFIDEAGQGKEPEVMVPIKSIAGKDTNVVLAGDNQQLGPIVHSSTTKTLGLGKSYLTRLMAMDIYDIEGNKPGVPGGRGTTIVKLVKNFRSHPDILHFPNMQFYKNELQPCGDFAMVRSLEKVEDLPRRGFPIIFHGIVGKDEREKTSPSFFNADEVILVKKYCESLVYNRKNGIRPEHIGVITPYHAQRCKIKFLIDRNPKLEGITVGSVEQFQGQERRVIIISTVRSNENYIVSDIRRSLGFVADQRRFNVAITRAQALLIVVGNPTVLSLDPLWRGFMNYVYLRGGWKGRKIDWDPAAPLDADVPSYDAEMRSQAARDSEEMIARLKAMIVKKHEDEDLDIDALDVSDEEGSEDGAAGAVERPIIREYE</sequence>
<dbReference type="FunFam" id="3.40.50.300:FF:000608">
    <property type="entry name" value="Mov10 RISC complex RNA helicase"/>
    <property type="match status" value="1"/>
</dbReference>
<dbReference type="Gene3D" id="3.40.50.300">
    <property type="entry name" value="P-loop containing nucleotide triphosphate hydrolases"/>
    <property type="match status" value="2"/>
</dbReference>
<dbReference type="GO" id="GO:0032574">
    <property type="term" value="F:5'-3' RNA helicase activity"/>
    <property type="evidence" value="ECO:0007669"/>
    <property type="project" value="InterPro"/>
</dbReference>
<keyword evidence="9 18" id="KW-0347">Helicase</keyword>
<dbReference type="EMBL" id="MU151461">
    <property type="protein sequence ID" value="KAF9443544.1"/>
    <property type="molecule type" value="Genomic_DNA"/>
</dbReference>
<dbReference type="GO" id="GO:0008270">
    <property type="term" value="F:zinc ion binding"/>
    <property type="evidence" value="ECO:0007669"/>
    <property type="project" value="UniProtKB-KW"/>
</dbReference>
<dbReference type="CDD" id="cd18808">
    <property type="entry name" value="SF1_C_Upf1"/>
    <property type="match status" value="1"/>
</dbReference>
<dbReference type="GO" id="GO:0016787">
    <property type="term" value="F:hydrolase activity"/>
    <property type="evidence" value="ECO:0007669"/>
    <property type="project" value="UniProtKB-KW"/>
</dbReference>
<feature type="domain" description="C3H1-type" evidence="17">
    <location>
        <begin position="2"/>
        <end position="29"/>
    </location>
</feature>
<dbReference type="GO" id="GO:0036464">
    <property type="term" value="C:cytoplasmic ribonucleoprotein granule"/>
    <property type="evidence" value="ECO:0007669"/>
    <property type="project" value="UniProtKB-SubCell"/>
</dbReference>
<keyword evidence="10 15" id="KW-0862">Zinc</keyword>
<accession>A0A9P6BZE0</accession>
<dbReference type="InterPro" id="IPR049080">
    <property type="entry name" value="MOV-10-like_beta-barrel"/>
</dbReference>
<evidence type="ECO:0000256" key="8">
    <source>
        <dbReference type="ARBA" id="ARBA00022801"/>
    </source>
</evidence>
<dbReference type="Pfam" id="PF21634">
    <property type="entry name" value="MOV-10_beta-barrel"/>
    <property type="match status" value="1"/>
</dbReference>
<dbReference type="GO" id="GO:0003723">
    <property type="term" value="F:RNA binding"/>
    <property type="evidence" value="ECO:0007669"/>
    <property type="project" value="UniProtKB-KW"/>
</dbReference>
<evidence type="ECO:0000256" key="7">
    <source>
        <dbReference type="ARBA" id="ARBA00022771"/>
    </source>
</evidence>
<evidence type="ECO:0000256" key="10">
    <source>
        <dbReference type="ARBA" id="ARBA00022833"/>
    </source>
</evidence>
<keyword evidence="5 15" id="KW-0479">Metal-binding</keyword>
<keyword evidence="4" id="KW-0963">Cytoplasm</keyword>
<feature type="region of interest" description="Disordered" evidence="16">
    <location>
        <begin position="251"/>
        <end position="274"/>
    </location>
</feature>
<dbReference type="PANTHER" id="PTHR45418">
    <property type="entry name" value="CANCER/TESTIS ANTIGEN 55"/>
    <property type="match status" value="1"/>
</dbReference>
<dbReference type="InterPro" id="IPR041677">
    <property type="entry name" value="DNA2/NAM7_AAA_11"/>
</dbReference>
<dbReference type="PROSITE" id="PS50103">
    <property type="entry name" value="ZF_C3H1"/>
    <property type="match status" value="1"/>
</dbReference>
<evidence type="ECO:0000256" key="14">
    <source>
        <dbReference type="ARBA" id="ARBA00047984"/>
    </source>
</evidence>
<keyword evidence="7 15" id="KW-0863">Zinc-finger</keyword>
<keyword evidence="11" id="KW-0067">ATP-binding</keyword>
<keyword evidence="19" id="KW-1185">Reference proteome</keyword>
<evidence type="ECO:0000256" key="12">
    <source>
        <dbReference type="ARBA" id="ARBA00022884"/>
    </source>
</evidence>
<evidence type="ECO:0000256" key="9">
    <source>
        <dbReference type="ARBA" id="ARBA00022806"/>
    </source>
</evidence>
<proteinExistence type="inferred from homology"/>
<feature type="region of interest" description="Disordered" evidence="16">
    <location>
        <begin position="972"/>
        <end position="1000"/>
    </location>
</feature>
<dbReference type="InterPro" id="IPR041367">
    <property type="entry name" value="Znf-CCCH_4"/>
</dbReference>
<dbReference type="Proteomes" id="UP000807342">
    <property type="component" value="Unassembled WGS sequence"/>
</dbReference>
<dbReference type="EC" id="3.6.4.13" evidence="3"/>
<evidence type="ECO:0000256" key="11">
    <source>
        <dbReference type="ARBA" id="ARBA00022840"/>
    </source>
</evidence>
<comment type="caution">
    <text evidence="18">The sequence shown here is derived from an EMBL/GenBank/DDBJ whole genome shotgun (WGS) entry which is preliminary data.</text>
</comment>
<evidence type="ECO:0000313" key="19">
    <source>
        <dbReference type="Proteomes" id="UP000807342"/>
    </source>
</evidence>
<comment type="subcellular location">
    <subcellularLocation>
        <location evidence="1">Cytoplasm</location>
        <location evidence="1">Cytoplasmic ribonucleoprotein granule</location>
    </subcellularLocation>
</comment>
<dbReference type="InterPro" id="IPR041679">
    <property type="entry name" value="DNA2/NAM7-like_C"/>
</dbReference>
<dbReference type="AlphaFoldDB" id="A0A9P6BZE0"/>
<dbReference type="GO" id="GO:0031047">
    <property type="term" value="P:regulatory ncRNA-mediated gene silencing"/>
    <property type="evidence" value="ECO:0007669"/>
    <property type="project" value="UniProtKB-KW"/>
</dbReference>
<evidence type="ECO:0000256" key="5">
    <source>
        <dbReference type="ARBA" id="ARBA00022723"/>
    </source>
</evidence>
<evidence type="ECO:0000256" key="15">
    <source>
        <dbReference type="PROSITE-ProRule" id="PRU00723"/>
    </source>
</evidence>
<protein>
    <recommendedName>
        <fullName evidence="3">RNA helicase</fullName>
        <ecNumber evidence="3">3.6.4.13</ecNumber>
    </recommendedName>
</protein>
<evidence type="ECO:0000256" key="4">
    <source>
        <dbReference type="ARBA" id="ARBA00022490"/>
    </source>
</evidence>
<dbReference type="InterPro" id="IPR000571">
    <property type="entry name" value="Znf_CCCH"/>
</dbReference>
<dbReference type="PANTHER" id="PTHR45418:SF1">
    <property type="entry name" value="CANCER_TESTIS ANTIGEN 55"/>
    <property type="match status" value="1"/>
</dbReference>
<dbReference type="InterPro" id="IPR047187">
    <property type="entry name" value="SF1_C_Upf1"/>
</dbReference>
<dbReference type="Pfam" id="PF13086">
    <property type="entry name" value="AAA_11"/>
    <property type="match status" value="2"/>
</dbReference>
<keyword evidence="13" id="KW-0943">RNA-mediated gene silencing</keyword>
<evidence type="ECO:0000256" key="16">
    <source>
        <dbReference type="SAM" id="MobiDB-lite"/>
    </source>
</evidence>
<keyword evidence="12" id="KW-0694">RNA-binding</keyword>
<evidence type="ECO:0000256" key="2">
    <source>
        <dbReference type="ARBA" id="ARBA00005601"/>
    </source>
</evidence>
<keyword evidence="6" id="KW-0547">Nucleotide-binding</keyword>
<evidence type="ECO:0000256" key="13">
    <source>
        <dbReference type="ARBA" id="ARBA00023158"/>
    </source>
</evidence>
<reference evidence="18" key="1">
    <citation type="submission" date="2020-11" db="EMBL/GenBank/DDBJ databases">
        <authorList>
            <consortium name="DOE Joint Genome Institute"/>
            <person name="Ahrendt S."/>
            <person name="Riley R."/>
            <person name="Andreopoulos W."/>
            <person name="Labutti K."/>
            <person name="Pangilinan J."/>
            <person name="Ruiz-Duenas F.J."/>
            <person name="Barrasa J.M."/>
            <person name="Sanchez-Garcia M."/>
            <person name="Camarero S."/>
            <person name="Miyauchi S."/>
            <person name="Serrano A."/>
            <person name="Linde D."/>
            <person name="Babiker R."/>
            <person name="Drula E."/>
            <person name="Ayuso-Fernandez I."/>
            <person name="Pacheco R."/>
            <person name="Padilla G."/>
            <person name="Ferreira P."/>
            <person name="Barriuso J."/>
            <person name="Kellner H."/>
            <person name="Castanera R."/>
            <person name="Alfaro M."/>
            <person name="Ramirez L."/>
            <person name="Pisabarro A.G."/>
            <person name="Kuo A."/>
            <person name="Tritt A."/>
            <person name="Lipzen A."/>
            <person name="He G."/>
            <person name="Yan M."/>
            <person name="Ng V."/>
            <person name="Cullen D."/>
            <person name="Martin F."/>
            <person name="Rosso M.-N."/>
            <person name="Henrissat B."/>
            <person name="Hibbett D."/>
            <person name="Martinez A.T."/>
            <person name="Grigoriev I.V."/>
        </authorList>
    </citation>
    <scope>NUCLEOTIDE SEQUENCE</scope>
    <source>
        <strain evidence="18">MF-IS2</strain>
    </source>
</reference>
<dbReference type="CDD" id="cd18038">
    <property type="entry name" value="DEXXQc_Helz-like"/>
    <property type="match status" value="1"/>
</dbReference>
<comment type="catalytic activity">
    <reaction evidence="14">
        <text>ATP + H2O = ADP + phosphate + H(+)</text>
        <dbReference type="Rhea" id="RHEA:13065"/>
        <dbReference type="ChEBI" id="CHEBI:15377"/>
        <dbReference type="ChEBI" id="CHEBI:15378"/>
        <dbReference type="ChEBI" id="CHEBI:30616"/>
        <dbReference type="ChEBI" id="CHEBI:43474"/>
        <dbReference type="ChEBI" id="CHEBI:456216"/>
        <dbReference type="EC" id="3.6.4.13"/>
    </reaction>
</comment>
<dbReference type="OrthoDB" id="6513042at2759"/>
<dbReference type="Pfam" id="PF18044">
    <property type="entry name" value="zf-CCCH_4"/>
    <property type="match status" value="1"/>
</dbReference>
<evidence type="ECO:0000256" key="3">
    <source>
        <dbReference type="ARBA" id="ARBA00012552"/>
    </source>
</evidence>